<feature type="compositionally biased region" description="Polar residues" evidence="2">
    <location>
        <begin position="485"/>
        <end position="496"/>
    </location>
</feature>
<feature type="coiled-coil region" evidence="1">
    <location>
        <begin position="9"/>
        <end position="96"/>
    </location>
</feature>
<name>A0A7M7NMN3_STRPU</name>
<dbReference type="EnsemblMetazoa" id="XM_030982154">
    <property type="protein sequence ID" value="XP_030838014"/>
    <property type="gene ID" value="LOC115922710"/>
</dbReference>
<evidence type="ECO:0000313" key="3">
    <source>
        <dbReference type="EnsemblMetazoa" id="XP_030838014"/>
    </source>
</evidence>
<dbReference type="GO" id="GO:0005783">
    <property type="term" value="C:endoplasmic reticulum"/>
    <property type="evidence" value="ECO:0000318"/>
    <property type="project" value="GO_Central"/>
</dbReference>
<dbReference type="KEGG" id="spu:115922710"/>
<feature type="region of interest" description="Disordered" evidence="2">
    <location>
        <begin position="422"/>
        <end position="520"/>
    </location>
</feature>
<dbReference type="InterPro" id="IPR052602">
    <property type="entry name" value="Growth_transcription_reg"/>
</dbReference>
<dbReference type="PANTHER" id="PTHR46515">
    <property type="entry name" value="TATA ELEMENT MODULATORY FACTOR TMF1"/>
    <property type="match status" value="1"/>
</dbReference>
<dbReference type="Proteomes" id="UP000007110">
    <property type="component" value="Unassembled WGS sequence"/>
</dbReference>
<accession>A0A7M7NMN3</accession>
<sequence length="566" mass="63732">KLADMAQVLQAREAQALTLSNKNADLQEAVNILKSQLQQSEEARETEMTDLNQLTEEFTQRISSMEKKLQVSQKERDNLKKDVQKLNKEIASRSAEEDQFTAMAGSSTFVDGNNQTEGILKEKDETIRDLMARGETLQAAAAELQHHQEATQEQLDEATTRVSHLEEVLDGKEELEKQQKDIIKKMNSVVERQEKEISNLRTELEDSKEKTRSTQAALDASYKPGRVAQEHCHKDSQVQETQLSAEMNAKEELRLALERSQQEARRDHESLLLQTEQHQARKEGHLRQEISDLQMRLQEAEARNQELSQSVSADRKPEHNLQRPVRQLGTGRAQPDGTPGREPSQLASSTEKERNATECALIAESKLSSLESQLALLRQDKSRLQAGLEMERAKLKPWRKERRGREMVHTEAQISTYTKALEEAQRESSLGETAGGGEDEGGGGTAQAAAGQDALNEKERRLMQQTEDSNSSHGNHSEQHPGEESAQTPAHSTPQLSIAGGQPHPSLKGYNHSSNREKGRSYNTGEIVQLERTRASMAEEIVKTVQPERGHWMNRPRWCQSIRGNY</sequence>
<dbReference type="AlphaFoldDB" id="A0A7M7NMN3"/>
<reference evidence="4" key="1">
    <citation type="submission" date="2015-02" db="EMBL/GenBank/DDBJ databases">
        <title>Genome sequencing for Strongylocentrotus purpuratus.</title>
        <authorList>
            <person name="Murali S."/>
            <person name="Liu Y."/>
            <person name="Vee V."/>
            <person name="English A."/>
            <person name="Wang M."/>
            <person name="Skinner E."/>
            <person name="Han Y."/>
            <person name="Muzny D.M."/>
            <person name="Worley K.C."/>
            <person name="Gibbs R.A."/>
        </authorList>
    </citation>
    <scope>NUCLEOTIDE SEQUENCE</scope>
</reference>
<feature type="region of interest" description="Disordered" evidence="2">
    <location>
        <begin position="200"/>
        <end position="234"/>
    </location>
</feature>
<dbReference type="OMA" id="NWESIEF"/>
<dbReference type="OrthoDB" id="74178at2759"/>
<proteinExistence type="predicted"/>
<evidence type="ECO:0000256" key="1">
    <source>
        <dbReference type="SAM" id="Coils"/>
    </source>
</evidence>
<feature type="compositionally biased region" description="Polar residues" evidence="2">
    <location>
        <begin position="463"/>
        <end position="474"/>
    </location>
</feature>
<dbReference type="GeneID" id="115922710"/>
<feature type="region of interest" description="Disordered" evidence="2">
    <location>
        <begin position="299"/>
        <end position="355"/>
    </location>
</feature>
<evidence type="ECO:0000256" key="2">
    <source>
        <dbReference type="SAM" id="MobiDB-lite"/>
    </source>
</evidence>
<organism evidence="3 4">
    <name type="scientific">Strongylocentrotus purpuratus</name>
    <name type="common">Purple sea urchin</name>
    <dbReference type="NCBI Taxonomy" id="7668"/>
    <lineage>
        <taxon>Eukaryota</taxon>
        <taxon>Metazoa</taxon>
        <taxon>Echinodermata</taxon>
        <taxon>Eleutherozoa</taxon>
        <taxon>Echinozoa</taxon>
        <taxon>Echinoidea</taxon>
        <taxon>Euechinoidea</taxon>
        <taxon>Echinacea</taxon>
        <taxon>Camarodonta</taxon>
        <taxon>Echinidea</taxon>
        <taxon>Strongylocentrotidae</taxon>
        <taxon>Strongylocentrotus</taxon>
    </lineage>
</organism>
<dbReference type="RefSeq" id="XP_030838014.1">
    <property type="nucleotide sequence ID" value="XM_030982154.1"/>
</dbReference>
<keyword evidence="1" id="KW-0175">Coiled coil</keyword>
<evidence type="ECO:0000313" key="4">
    <source>
        <dbReference type="Proteomes" id="UP000007110"/>
    </source>
</evidence>
<keyword evidence="4" id="KW-1185">Reference proteome</keyword>
<dbReference type="PANTHER" id="PTHR46515:SF1">
    <property type="entry name" value="TATA ELEMENT MODULATORY FACTOR"/>
    <property type="match status" value="1"/>
</dbReference>
<dbReference type="GO" id="GO:0005794">
    <property type="term" value="C:Golgi apparatus"/>
    <property type="evidence" value="ECO:0000318"/>
    <property type="project" value="GO_Central"/>
</dbReference>
<protein>
    <submittedName>
        <fullName evidence="3">Uncharacterized protein</fullName>
    </submittedName>
</protein>
<reference evidence="3" key="2">
    <citation type="submission" date="2021-01" db="UniProtKB">
        <authorList>
            <consortium name="EnsemblMetazoa"/>
        </authorList>
    </citation>
    <scope>IDENTIFICATION</scope>
</reference>
<dbReference type="InParanoid" id="A0A7M7NMN3"/>
<feature type="compositionally biased region" description="Basic and acidic residues" evidence="2">
    <location>
        <begin position="200"/>
        <end position="212"/>
    </location>
</feature>